<name>L1I6P4_GUITC</name>
<dbReference type="PaxDb" id="55529-EKX31747"/>
<proteinExistence type="predicted"/>
<sequence>MDKEDAVQEKTTFARTSVDLPRDLHKLLTGGFASLHVGMEADNLSDDFLLMPNMLLVLCMQVSCDECFVCKRCRDGRVSRCKACRPCLDCSDQRTIDIDLAGCRECGAIHRCDASSCPVSEENDSHVCLITGNCVRMKRFTRDEFMDSVVIMDLPEAMDREVKLLVEMREVKDKVEWILMSSTALQSFDQERGRMEQKHRHLMWKALREVKVQGKIPNLCEVMTKILYATNKIRVCSNTFQEDLRSLISERCTHSITRFLNMMGQRFKSVLSSLKSTVLIIGTLYLMRMGISMNNIILLPRIPQLQLLLPIETHLKSYFHVKCKSITEVENMIKMCLRGLSSGELERMGFTVVENGVVV</sequence>
<reference evidence="3" key="2">
    <citation type="submission" date="2012-11" db="EMBL/GenBank/DDBJ databases">
        <authorList>
            <person name="Kuo A."/>
            <person name="Curtis B.A."/>
            <person name="Tanifuji G."/>
            <person name="Burki F."/>
            <person name="Gruber A."/>
            <person name="Irimia M."/>
            <person name="Maruyama S."/>
            <person name="Arias M.C."/>
            <person name="Ball S.G."/>
            <person name="Gile G.H."/>
            <person name="Hirakawa Y."/>
            <person name="Hopkins J.F."/>
            <person name="Rensing S.A."/>
            <person name="Schmutz J."/>
            <person name="Symeonidi A."/>
            <person name="Elias M."/>
            <person name="Eveleigh R.J."/>
            <person name="Herman E.K."/>
            <person name="Klute M.J."/>
            <person name="Nakayama T."/>
            <person name="Obornik M."/>
            <person name="Reyes-Prieto A."/>
            <person name="Armbrust E.V."/>
            <person name="Aves S.J."/>
            <person name="Beiko R.G."/>
            <person name="Coutinho P."/>
            <person name="Dacks J.B."/>
            <person name="Durnford D.G."/>
            <person name="Fast N.M."/>
            <person name="Green B.R."/>
            <person name="Grisdale C."/>
            <person name="Hempe F."/>
            <person name="Henrissat B."/>
            <person name="Hoppner M.P."/>
            <person name="Ishida K.-I."/>
            <person name="Kim E."/>
            <person name="Koreny L."/>
            <person name="Kroth P.G."/>
            <person name="Liu Y."/>
            <person name="Malik S.-B."/>
            <person name="Maier U.G."/>
            <person name="McRose D."/>
            <person name="Mock T."/>
            <person name="Neilson J.A."/>
            <person name="Onodera N.T."/>
            <person name="Poole A.M."/>
            <person name="Pritham E.J."/>
            <person name="Richards T.A."/>
            <person name="Rocap G."/>
            <person name="Roy S.W."/>
            <person name="Sarai C."/>
            <person name="Schaack S."/>
            <person name="Shirato S."/>
            <person name="Slamovits C.H."/>
            <person name="Spencer D.F."/>
            <person name="Suzuki S."/>
            <person name="Worden A.Z."/>
            <person name="Zauner S."/>
            <person name="Barry K."/>
            <person name="Bell C."/>
            <person name="Bharti A.K."/>
            <person name="Crow J.A."/>
            <person name="Grimwood J."/>
            <person name="Kramer R."/>
            <person name="Lindquist E."/>
            <person name="Lucas S."/>
            <person name="Salamov A."/>
            <person name="McFadden G.I."/>
            <person name="Lane C.E."/>
            <person name="Keeling P.J."/>
            <person name="Gray M.W."/>
            <person name="Grigoriev I.V."/>
            <person name="Archibald J.M."/>
        </authorList>
    </citation>
    <scope>NUCLEOTIDE SEQUENCE</scope>
    <source>
        <strain evidence="3">CCMP2712</strain>
    </source>
</reference>
<dbReference type="Proteomes" id="UP000011087">
    <property type="component" value="Unassembled WGS sequence"/>
</dbReference>
<evidence type="ECO:0000313" key="2">
    <source>
        <dbReference type="EnsemblProtists" id="EKX31747"/>
    </source>
</evidence>
<dbReference type="InterPro" id="IPR004289">
    <property type="entry name" value="Herpes_UL92"/>
</dbReference>
<protein>
    <submittedName>
        <fullName evidence="1 2">Uncharacterized protein</fullName>
    </submittedName>
</protein>
<organism evidence="1">
    <name type="scientific">Guillardia theta (strain CCMP2712)</name>
    <name type="common">Cryptophyte</name>
    <dbReference type="NCBI Taxonomy" id="905079"/>
    <lineage>
        <taxon>Eukaryota</taxon>
        <taxon>Cryptophyceae</taxon>
        <taxon>Pyrenomonadales</taxon>
        <taxon>Geminigeraceae</taxon>
        <taxon>Guillardia</taxon>
    </lineage>
</organism>
<reference evidence="1 3" key="1">
    <citation type="journal article" date="2012" name="Nature">
        <title>Algal genomes reveal evolutionary mosaicism and the fate of nucleomorphs.</title>
        <authorList>
            <consortium name="DOE Joint Genome Institute"/>
            <person name="Curtis B.A."/>
            <person name="Tanifuji G."/>
            <person name="Burki F."/>
            <person name="Gruber A."/>
            <person name="Irimia M."/>
            <person name="Maruyama S."/>
            <person name="Arias M.C."/>
            <person name="Ball S.G."/>
            <person name="Gile G.H."/>
            <person name="Hirakawa Y."/>
            <person name="Hopkins J.F."/>
            <person name="Kuo A."/>
            <person name="Rensing S.A."/>
            <person name="Schmutz J."/>
            <person name="Symeonidi A."/>
            <person name="Elias M."/>
            <person name="Eveleigh R.J."/>
            <person name="Herman E.K."/>
            <person name="Klute M.J."/>
            <person name="Nakayama T."/>
            <person name="Obornik M."/>
            <person name="Reyes-Prieto A."/>
            <person name="Armbrust E.V."/>
            <person name="Aves S.J."/>
            <person name="Beiko R.G."/>
            <person name="Coutinho P."/>
            <person name="Dacks J.B."/>
            <person name="Durnford D.G."/>
            <person name="Fast N.M."/>
            <person name="Green B.R."/>
            <person name="Grisdale C.J."/>
            <person name="Hempel F."/>
            <person name="Henrissat B."/>
            <person name="Hoppner M.P."/>
            <person name="Ishida K."/>
            <person name="Kim E."/>
            <person name="Koreny L."/>
            <person name="Kroth P.G."/>
            <person name="Liu Y."/>
            <person name="Malik S.B."/>
            <person name="Maier U.G."/>
            <person name="McRose D."/>
            <person name="Mock T."/>
            <person name="Neilson J.A."/>
            <person name="Onodera N.T."/>
            <person name="Poole A.M."/>
            <person name="Pritham E.J."/>
            <person name="Richards T.A."/>
            <person name="Rocap G."/>
            <person name="Roy S.W."/>
            <person name="Sarai C."/>
            <person name="Schaack S."/>
            <person name="Shirato S."/>
            <person name="Slamovits C.H."/>
            <person name="Spencer D.F."/>
            <person name="Suzuki S."/>
            <person name="Worden A.Z."/>
            <person name="Zauner S."/>
            <person name="Barry K."/>
            <person name="Bell C."/>
            <person name="Bharti A.K."/>
            <person name="Crow J.A."/>
            <person name="Grimwood J."/>
            <person name="Kramer R."/>
            <person name="Lindquist E."/>
            <person name="Lucas S."/>
            <person name="Salamov A."/>
            <person name="McFadden G.I."/>
            <person name="Lane C.E."/>
            <person name="Keeling P.J."/>
            <person name="Gray M.W."/>
            <person name="Grigoriev I.V."/>
            <person name="Archibald J.M."/>
        </authorList>
    </citation>
    <scope>NUCLEOTIDE SEQUENCE</scope>
    <source>
        <strain evidence="1 3">CCMP2712</strain>
    </source>
</reference>
<dbReference type="EMBL" id="JH993240">
    <property type="protein sequence ID" value="EKX31747.1"/>
    <property type="molecule type" value="Genomic_DNA"/>
</dbReference>
<evidence type="ECO:0000313" key="1">
    <source>
        <dbReference type="EMBL" id="EKX31747.1"/>
    </source>
</evidence>
<keyword evidence="3" id="KW-1185">Reference proteome</keyword>
<gene>
    <name evidence="1" type="ORF">GUITHDRAFT_122062</name>
</gene>
<reference evidence="2" key="3">
    <citation type="submission" date="2015-06" db="UniProtKB">
        <authorList>
            <consortium name="EnsemblProtists"/>
        </authorList>
    </citation>
    <scope>IDENTIFICATION</scope>
</reference>
<dbReference type="KEGG" id="gtt:GUITHDRAFT_122062"/>
<dbReference type="RefSeq" id="XP_005818727.1">
    <property type="nucleotide sequence ID" value="XM_005818670.1"/>
</dbReference>
<dbReference type="GeneID" id="17288477"/>
<evidence type="ECO:0000313" key="3">
    <source>
        <dbReference type="Proteomes" id="UP000011087"/>
    </source>
</evidence>
<dbReference type="AlphaFoldDB" id="L1I6P4"/>
<accession>L1I6P4</accession>
<dbReference type="EnsemblProtists" id="EKX31747">
    <property type="protein sequence ID" value="EKX31747"/>
    <property type="gene ID" value="GUITHDRAFT_122062"/>
</dbReference>
<dbReference type="Pfam" id="PF03048">
    <property type="entry name" value="Herpes_UL92"/>
    <property type="match status" value="1"/>
</dbReference>
<dbReference type="HOGENOM" id="CLU_073986_0_0_1"/>